<evidence type="ECO:0000259" key="3">
    <source>
        <dbReference type="SMART" id="SM00829"/>
    </source>
</evidence>
<dbReference type="InterPro" id="IPR013149">
    <property type="entry name" value="ADH-like_C"/>
</dbReference>
<proteinExistence type="predicted"/>
<dbReference type="CDD" id="cd05276">
    <property type="entry name" value="p53_inducible_oxidoreductase"/>
    <property type="match status" value="1"/>
</dbReference>
<sequence>MKAITIDPQDHLIITESPSMVAPPHWPRIRVKASGVNRADLLQRAGRYPPPAGASEILGLEVAGEIACDCGPWRCGQRVMALLDGGGYASEVRVPPGQVMALADNLSFEQGAAIPEAFLTAYQALFALAGLRAGETVLIHAGASGVGSAAIQLAHYADARVVVTCSSEAKAEYCRQLGAHLAINYRSGPWAETCPGVDVVLDVVGGDYLKGNLKVMNCDARLVTLSMLGGRYGELDFAQLLSKRITMMGSTLRNRSEAYKSSLISNFEAEFGAALAEGEVRATVDTVYPWEQVETAHRRMANNQNCGKLVLSLE</sequence>
<evidence type="ECO:0000313" key="4">
    <source>
        <dbReference type="EMBL" id="SDJ54071.1"/>
    </source>
</evidence>
<dbReference type="NCBIfam" id="TIGR02824">
    <property type="entry name" value="quinone_pig3"/>
    <property type="match status" value="1"/>
</dbReference>
<evidence type="ECO:0000313" key="5">
    <source>
        <dbReference type="Proteomes" id="UP000199527"/>
    </source>
</evidence>
<dbReference type="SMART" id="SM00829">
    <property type="entry name" value="PKS_ER"/>
    <property type="match status" value="1"/>
</dbReference>
<reference evidence="5" key="1">
    <citation type="submission" date="2016-10" db="EMBL/GenBank/DDBJ databases">
        <authorList>
            <person name="Varghese N."/>
            <person name="Submissions S."/>
        </authorList>
    </citation>
    <scope>NUCLEOTIDE SEQUENCE [LARGE SCALE GENOMIC DNA]</scope>
    <source>
        <strain evidence="5">DSM 23317</strain>
    </source>
</reference>
<dbReference type="Gene3D" id="3.90.180.10">
    <property type="entry name" value="Medium-chain alcohol dehydrogenases, catalytic domain"/>
    <property type="match status" value="1"/>
</dbReference>
<dbReference type="SUPFAM" id="SSF51735">
    <property type="entry name" value="NAD(P)-binding Rossmann-fold domains"/>
    <property type="match status" value="1"/>
</dbReference>
<dbReference type="Pfam" id="PF08240">
    <property type="entry name" value="ADH_N"/>
    <property type="match status" value="1"/>
</dbReference>
<name>A0A1G8UJX4_9GAMM</name>
<dbReference type="OrthoDB" id="9780520at2"/>
<dbReference type="InterPro" id="IPR011032">
    <property type="entry name" value="GroES-like_sf"/>
</dbReference>
<dbReference type="Proteomes" id="UP000199527">
    <property type="component" value="Unassembled WGS sequence"/>
</dbReference>
<organism evidence="4 5">
    <name type="scientific">Ferrimonas sediminum</name>
    <dbReference type="NCBI Taxonomy" id="718193"/>
    <lineage>
        <taxon>Bacteria</taxon>
        <taxon>Pseudomonadati</taxon>
        <taxon>Pseudomonadota</taxon>
        <taxon>Gammaproteobacteria</taxon>
        <taxon>Alteromonadales</taxon>
        <taxon>Ferrimonadaceae</taxon>
        <taxon>Ferrimonas</taxon>
    </lineage>
</organism>
<dbReference type="InterPro" id="IPR013154">
    <property type="entry name" value="ADH-like_N"/>
</dbReference>
<accession>A0A1G8UJX4</accession>
<dbReference type="GO" id="GO:0070402">
    <property type="term" value="F:NADPH binding"/>
    <property type="evidence" value="ECO:0007669"/>
    <property type="project" value="TreeGrafter"/>
</dbReference>
<dbReference type="PANTHER" id="PTHR48106">
    <property type="entry name" value="QUINONE OXIDOREDUCTASE PIG3-RELATED"/>
    <property type="match status" value="1"/>
</dbReference>
<dbReference type="InterPro" id="IPR014189">
    <property type="entry name" value="Quinone_OxRdtase_PIG3"/>
</dbReference>
<dbReference type="SUPFAM" id="SSF50129">
    <property type="entry name" value="GroES-like"/>
    <property type="match status" value="1"/>
</dbReference>
<keyword evidence="5" id="KW-1185">Reference proteome</keyword>
<dbReference type="Gene3D" id="3.40.50.720">
    <property type="entry name" value="NAD(P)-binding Rossmann-like Domain"/>
    <property type="match status" value="1"/>
</dbReference>
<dbReference type="EMBL" id="FNEM01000009">
    <property type="protein sequence ID" value="SDJ54071.1"/>
    <property type="molecule type" value="Genomic_DNA"/>
</dbReference>
<protein>
    <submittedName>
        <fullName evidence="4">Putative NAD(P)H quinone oxidoreductase, PIG3 family</fullName>
    </submittedName>
</protein>
<evidence type="ECO:0000256" key="1">
    <source>
        <dbReference type="ARBA" id="ARBA00022857"/>
    </source>
</evidence>
<gene>
    <name evidence="4" type="ORF">SAMN04488540_109113</name>
</gene>
<dbReference type="GO" id="GO:0016651">
    <property type="term" value="F:oxidoreductase activity, acting on NAD(P)H"/>
    <property type="evidence" value="ECO:0007669"/>
    <property type="project" value="TreeGrafter"/>
</dbReference>
<keyword evidence="2" id="KW-0560">Oxidoreductase</keyword>
<dbReference type="AlphaFoldDB" id="A0A1G8UJX4"/>
<evidence type="ECO:0000256" key="2">
    <source>
        <dbReference type="ARBA" id="ARBA00023002"/>
    </source>
</evidence>
<dbReference type="InterPro" id="IPR020843">
    <property type="entry name" value="ER"/>
</dbReference>
<keyword evidence="1" id="KW-0521">NADP</keyword>
<dbReference type="PANTHER" id="PTHR48106:SF18">
    <property type="entry name" value="QUINONE OXIDOREDUCTASE PIG3"/>
    <property type="match status" value="1"/>
</dbReference>
<feature type="domain" description="Enoyl reductase (ER)" evidence="3">
    <location>
        <begin position="7"/>
        <end position="311"/>
    </location>
</feature>
<dbReference type="RefSeq" id="WP_090365490.1">
    <property type="nucleotide sequence ID" value="NZ_FNEM01000009.1"/>
</dbReference>
<dbReference type="InterPro" id="IPR036291">
    <property type="entry name" value="NAD(P)-bd_dom_sf"/>
</dbReference>
<dbReference type="Pfam" id="PF00107">
    <property type="entry name" value="ADH_zinc_N"/>
    <property type="match status" value="1"/>
</dbReference>